<keyword evidence="3" id="KW-1003">Cell membrane</keyword>
<feature type="transmembrane region" description="Helical" evidence="8">
    <location>
        <begin position="84"/>
        <end position="106"/>
    </location>
</feature>
<name>A0A172RW08_9ACTN</name>
<dbReference type="CDD" id="cd06261">
    <property type="entry name" value="TM_PBP2"/>
    <property type="match status" value="1"/>
</dbReference>
<dbReference type="GO" id="GO:0043190">
    <property type="term" value="C:ATP-binding cassette (ABC) transporter complex"/>
    <property type="evidence" value="ECO:0007669"/>
    <property type="project" value="InterPro"/>
</dbReference>
<dbReference type="Pfam" id="PF00528">
    <property type="entry name" value="BPD_transp_1"/>
    <property type="match status" value="1"/>
</dbReference>
<evidence type="ECO:0000256" key="3">
    <source>
        <dbReference type="ARBA" id="ARBA00022475"/>
    </source>
</evidence>
<sequence>MKFNWEYFFQTLPEVASKLDVTLGLTLAAAFFSLLLGIVFALIAYYKVPVLSQLLKVWSSFMRGTPAIAQLFFFYYGLANVSSVILQMSPLVAVAVIMSLHMSCFMGESIRAALISVDDGQRDAAKAFGMTGFQMTVRVVLPQAIRVALPPLFNDLISLFKLSSLAYLVGLRDVMGAAKIEANNTYQFFECYACVIVVYWAISLVLMGIQKILEKRCSEAY</sequence>
<dbReference type="PATRIC" id="fig|79604.3.peg.112"/>
<dbReference type="InterPro" id="IPR035906">
    <property type="entry name" value="MetI-like_sf"/>
</dbReference>
<dbReference type="InterPro" id="IPR010065">
    <property type="entry name" value="AA_ABC_transptr_permease_3TM"/>
</dbReference>
<dbReference type="EMBL" id="FOEC01000001">
    <property type="protein sequence ID" value="SEO45218.1"/>
    <property type="molecule type" value="Genomic_DNA"/>
</dbReference>
<feature type="transmembrane region" description="Helical" evidence="8">
    <location>
        <begin position="57"/>
        <end position="78"/>
    </location>
</feature>
<dbReference type="OrthoDB" id="9814902at2"/>
<dbReference type="Gene3D" id="1.10.3720.10">
    <property type="entry name" value="MetI-like"/>
    <property type="match status" value="1"/>
</dbReference>
<evidence type="ECO:0000256" key="4">
    <source>
        <dbReference type="ARBA" id="ARBA00022692"/>
    </source>
</evidence>
<protein>
    <submittedName>
        <fullName evidence="10">Putative amino-acid transport system permease protein</fullName>
    </submittedName>
</protein>
<comment type="similarity">
    <text evidence="8">Belongs to the binding-protein-dependent transport system permease family.</text>
</comment>
<evidence type="ECO:0000256" key="6">
    <source>
        <dbReference type="ARBA" id="ARBA00022989"/>
    </source>
</evidence>
<dbReference type="InterPro" id="IPR000515">
    <property type="entry name" value="MetI-like"/>
</dbReference>
<keyword evidence="4 8" id="KW-0812">Transmembrane</keyword>
<proteinExistence type="inferred from homology"/>
<keyword evidence="5" id="KW-0029">Amino-acid transport</keyword>
<dbReference type="Proteomes" id="UP000182975">
    <property type="component" value="Unassembled WGS sequence"/>
</dbReference>
<keyword evidence="6 8" id="KW-1133">Transmembrane helix</keyword>
<feature type="domain" description="ABC transmembrane type-1" evidence="9">
    <location>
        <begin position="19"/>
        <end position="210"/>
    </location>
</feature>
<dbReference type="PANTHER" id="PTHR30614:SF0">
    <property type="entry name" value="L-CYSTINE TRANSPORT SYSTEM PERMEASE PROTEIN TCYL"/>
    <property type="match status" value="1"/>
</dbReference>
<dbReference type="NCBIfam" id="TIGR01726">
    <property type="entry name" value="HEQRo_perm_3TM"/>
    <property type="match status" value="1"/>
</dbReference>
<evidence type="ECO:0000256" key="7">
    <source>
        <dbReference type="ARBA" id="ARBA00023136"/>
    </source>
</evidence>
<dbReference type="RefSeq" id="WP_066660055.1">
    <property type="nucleotide sequence ID" value="NZ_CP011402.1"/>
</dbReference>
<dbReference type="KEGG" id="ddt:AAY81_00540"/>
<dbReference type="PANTHER" id="PTHR30614">
    <property type="entry name" value="MEMBRANE COMPONENT OF AMINO ACID ABC TRANSPORTER"/>
    <property type="match status" value="1"/>
</dbReference>
<dbReference type="PROSITE" id="PS50928">
    <property type="entry name" value="ABC_TM1"/>
    <property type="match status" value="1"/>
</dbReference>
<organism evidence="10 11">
    <name type="scientific">Denitrobacterium detoxificans</name>
    <dbReference type="NCBI Taxonomy" id="79604"/>
    <lineage>
        <taxon>Bacteria</taxon>
        <taxon>Bacillati</taxon>
        <taxon>Actinomycetota</taxon>
        <taxon>Coriobacteriia</taxon>
        <taxon>Eggerthellales</taxon>
        <taxon>Eggerthellaceae</taxon>
        <taxon>Denitrobacterium</taxon>
    </lineage>
</organism>
<gene>
    <name evidence="10" type="ORF">SAMN02910314_00304</name>
</gene>
<evidence type="ECO:0000256" key="2">
    <source>
        <dbReference type="ARBA" id="ARBA00022448"/>
    </source>
</evidence>
<dbReference type="SUPFAM" id="SSF161098">
    <property type="entry name" value="MetI-like"/>
    <property type="match status" value="1"/>
</dbReference>
<dbReference type="AlphaFoldDB" id="A0A172RW08"/>
<evidence type="ECO:0000256" key="1">
    <source>
        <dbReference type="ARBA" id="ARBA00004651"/>
    </source>
</evidence>
<keyword evidence="2 8" id="KW-0813">Transport</keyword>
<accession>A0A172RW08</accession>
<feature type="transmembrane region" description="Helical" evidence="8">
    <location>
        <begin position="23"/>
        <end position="45"/>
    </location>
</feature>
<comment type="subcellular location">
    <subcellularLocation>
        <location evidence="1 8">Cell membrane</location>
        <topology evidence="1 8">Multi-pass membrane protein</topology>
    </subcellularLocation>
</comment>
<dbReference type="GO" id="GO:0015184">
    <property type="term" value="F:L-cystine transmembrane transporter activity"/>
    <property type="evidence" value="ECO:0007669"/>
    <property type="project" value="TreeGrafter"/>
</dbReference>
<feature type="transmembrane region" description="Helical" evidence="8">
    <location>
        <begin position="189"/>
        <end position="209"/>
    </location>
</feature>
<evidence type="ECO:0000313" key="11">
    <source>
        <dbReference type="Proteomes" id="UP000182975"/>
    </source>
</evidence>
<evidence type="ECO:0000256" key="5">
    <source>
        <dbReference type="ARBA" id="ARBA00022970"/>
    </source>
</evidence>
<evidence type="ECO:0000259" key="9">
    <source>
        <dbReference type="PROSITE" id="PS50928"/>
    </source>
</evidence>
<keyword evidence="7 8" id="KW-0472">Membrane</keyword>
<evidence type="ECO:0000256" key="8">
    <source>
        <dbReference type="RuleBase" id="RU363032"/>
    </source>
</evidence>
<reference evidence="11" key="1">
    <citation type="submission" date="2016-10" db="EMBL/GenBank/DDBJ databases">
        <authorList>
            <person name="Varghese N."/>
        </authorList>
    </citation>
    <scope>NUCLEOTIDE SEQUENCE [LARGE SCALE GENOMIC DNA]</scope>
    <source>
        <strain evidence="11">DSM 21843</strain>
    </source>
</reference>
<evidence type="ECO:0000313" key="10">
    <source>
        <dbReference type="EMBL" id="SEO45218.1"/>
    </source>
</evidence>
<dbReference type="STRING" id="79604.AAY81_00540"/>
<dbReference type="InterPro" id="IPR043429">
    <property type="entry name" value="ArtM/GltK/GlnP/TcyL/YhdX-like"/>
</dbReference>
<keyword evidence="11" id="KW-1185">Reference proteome</keyword>